<keyword evidence="2" id="KW-1185">Reference proteome</keyword>
<proteinExistence type="predicted"/>
<evidence type="ECO:0000313" key="2">
    <source>
        <dbReference type="Proteomes" id="UP000561459"/>
    </source>
</evidence>
<accession>A0A7W6BXV0</accession>
<gene>
    <name evidence="1" type="ORF">GGR39_001599</name>
</gene>
<organism evidence="1 2">
    <name type="scientific">Novosphingobium fluoreni</name>
    <dbReference type="NCBI Taxonomy" id="1391222"/>
    <lineage>
        <taxon>Bacteria</taxon>
        <taxon>Pseudomonadati</taxon>
        <taxon>Pseudomonadota</taxon>
        <taxon>Alphaproteobacteria</taxon>
        <taxon>Sphingomonadales</taxon>
        <taxon>Sphingomonadaceae</taxon>
        <taxon>Novosphingobium</taxon>
    </lineage>
</organism>
<evidence type="ECO:0000313" key="1">
    <source>
        <dbReference type="EMBL" id="MBB3939949.1"/>
    </source>
</evidence>
<comment type="caution">
    <text evidence="1">The sequence shown here is derived from an EMBL/GenBank/DDBJ whole genome shotgun (WGS) entry which is preliminary data.</text>
</comment>
<dbReference type="AlphaFoldDB" id="A0A7W6BXV0"/>
<dbReference type="Proteomes" id="UP000561459">
    <property type="component" value="Unassembled WGS sequence"/>
</dbReference>
<dbReference type="EMBL" id="JACIDY010000003">
    <property type="protein sequence ID" value="MBB3939949.1"/>
    <property type="molecule type" value="Genomic_DNA"/>
</dbReference>
<dbReference type="RefSeq" id="WP_183616635.1">
    <property type="nucleotide sequence ID" value="NZ_JACIDY010000003.1"/>
</dbReference>
<name>A0A7W6BXV0_9SPHN</name>
<reference evidence="1 2" key="1">
    <citation type="submission" date="2020-08" db="EMBL/GenBank/DDBJ databases">
        <title>Genomic Encyclopedia of Type Strains, Phase IV (KMG-IV): sequencing the most valuable type-strain genomes for metagenomic binning, comparative biology and taxonomic classification.</title>
        <authorList>
            <person name="Goeker M."/>
        </authorList>
    </citation>
    <scope>NUCLEOTIDE SEQUENCE [LARGE SCALE GENOMIC DNA]</scope>
    <source>
        <strain evidence="1 2">DSM 27568</strain>
    </source>
</reference>
<protein>
    <recommendedName>
        <fullName evidence="3">Transcriptional regulator</fullName>
    </recommendedName>
</protein>
<sequence>MILHRVEQFLRLHDMPWTKFGRLAAGDPRLVEDMRNGREPRPAMIRKLEHFMNNHTENTNAS</sequence>
<evidence type="ECO:0008006" key="3">
    <source>
        <dbReference type="Google" id="ProtNLM"/>
    </source>
</evidence>